<dbReference type="AlphaFoldDB" id="A0A0S2DVH8"/>
<name>A0A0S2DVH8_LYSAN</name>
<accession>A0A0S2DVH8</accession>
<dbReference type="KEGG" id="lab:LA76x_2780"/>
<evidence type="ECO:0000313" key="3">
    <source>
        <dbReference type="Proteomes" id="UP000060787"/>
    </source>
</evidence>
<dbReference type="PATRIC" id="fig|84531.7.peg.1821"/>
<sequence>MKLRGFSLAAMAAFAFASAASLTATAADPCDACWRTYNKCIEVGSDPGYCEYKVTECLARYGCPAPPF</sequence>
<dbReference type="EMBL" id="CP011129">
    <property type="protein sequence ID" value="ALN80910.1"/>
    <property type="molecule type" value="Genomic_DNA"/>
</dbReference>
<dbReference type="RefSeq" id="WP_057918104.1">
    <property type="nucleotide sequence ID" value="NZ_CP011129.1"/>
</dbReference>
<dbReference type="KEGG" id="laq:GLA29479_1850"/>
<dbReference type="Proteomes" id="UP000060787">
    <property type="component" value="Chromosome"/>
</dbReference>
<protein>
    <recommendedName>
        <fullName evidence="4">Lipoprotein</fullName>
    </recommendedName>
</protein>
<proteinExistence type="predicted"/>
<evidence type="ECO:0008006" key="4">
    <source>
        <dbReference type="Google" id="ProtNLM"/>
    </source>
</evidence>
<evidence type="ECO:0000313" key="2">
    <source>
        <dbReference type="EMBL" id="ALN80910.1"/>
    </source>
</evidence>
<gene>
    <name evidence="2" type="ORF">LA76x_2780</name>
</gene>
<dbReference type="OrthoDB" id="6026273at2"/>
<feature type="signal peptide" evidence="1">
    <location>
        <begin position="1"/>
        <end position="26"/>
    </location>
</feature>
<keyword evidence="3" id="KW-1185">Reference proteome</keyword>
<feature type="chain" id="PRO_5009798075" description="Lipoprotein" evidence="1">
    <location>
        <begin position="27"/>
        <end position="68"/>
    </location>
</feature>
<keyword evidence="1" id="KW-0732">Signal</keyword>
<organism evidence="2 3">
    <name type="scientific">Lysobacter antibioticus</name>
    <dbReference type="NCBI Taxonomy" id="84531"/>
    <lineage>
        <taxon>Bacteria</taxon>
        <taxon>Pseudomonadati</taxon>
        <taxon>Pseudomonadota</taxon>
        <taxon>Gammaproteobacteria</taxon>
        <taxon>Lysobacterales</taxon>
        <taxon>Lysobacteraceae</taxon>
        <taxon>Lysobacter</taxon>
    </lineage>
</organism>
<reference evidence="2 3" key="1">
    <citation type="journal article" date="2015" name="BMC Genomics">
        <title>Comparative genomics and metabolic profiling of the genus Lysobacter.</title>
        <authorList>
            <person name="de Bruijn I."/>
            <person name="Cheng X."/>
            <person name="de Jager V."/>
            <person name="Exposito R.G."/>
            <person name="Watrous J."/>
            <person name="Patel N."/>
            <person name="Postma J."/>
            <person name="Dorrestein P.C."/>
            <person name="Kobayashi D."/>
            <person name="Raaijmakers J.M."/>
        </authorList>
    </citation>
    <scope>NUCLEOTIDE SEQUENCE [LARGE SCALE GENOMIC DNA]</scope>
    <source>
        <strain evidence="2 3">76</strain>
    </source>
</reference>
<evidence type="ECO:0000256" key="1">
    <source>
        <dbReference type="SAM" id="SignalP"/>
    </source>
</evidence>